<sequence>MSFEVYDYRKDIRNLLVTPQIRARFIRLEVGSLSGGDQRGKGHSHDLGHEIFLVLQGKAEFEIEGEIQVLEPGQMCVALVDEIHTVRNVGDEPVIIYLSVTPHIQPTHTSWVDEGTKAPLHFNSSGAWDIPNDQTTPINELVESQQQAADALMAVVESAYQVQCKQLPLLAGSDKEAALEARDKIWEAIYPMFQQMYELADSWNSVTYRTADTSF</sequence>
<dbReference type="InterPro" id="IPR014710">
    <property type="entry name" value="RmlC-like_jellyroll"/>
</dbReference>
<dbReference type="InterPro" id="IPR013096">
    <property type="entry name" value="Cupin_2"/>
</dbReference>
<dbReference type="Gene3D" id="2.60.120.10">
    <property type="entry name" value="Jelly Rolls"/>
    <property type="match status" value="1"/>
</dbReference>
<dbReference type="EMBL" id="UINC01023195">
    <property type="protein sequence ID" value="SVA94374.1"/>
    <property type="molecule type" value="Genomic_DNA"/>
</dbReference>
<feature type="domain" description="Cupin type-2" evidence="1">
    <location>
        <begin position="35"/>
        <end position="97"/>
    </location>
</feature>
<gene>
    <name evidence="2" type="ORF">METZ01_LOCUS147228</name>
</gene>
<protein>
    <recommendedName>
        <fullName evidence="1">Cupin type-2 domain-containing protein</fullName>
    </recommendedName>
</protein>
<dbReference type="AlphaFoldDB" id="A0A381ZZ39"/>
<evidence type="ECO:0000259" key="1">
    <source>
        <dbReference type="Pfam" id="PF07883"/>
    </source>
</evidence>
<reference evidence="2" key="1">
    <citation type="submission" date="2018-05" db="EMBL/GenBank/DDBJ databases">
        <authorList>
            <person name="Lanie J.A."/>
            <person name="Ng W.-L."/>
            <person name="Kazmierczak K.M."/>
            <person name="Andrzejewski T.M."/>
            <person name="Davidsen T.M."/>
            <person name="Wayne K.J."/>
            <person name="Tettelin H."/>
            <person name="Glass J.I."/>
            <person name="Rusch D."/>
            <person name="Podicherti R."/>
            <person name="Tsui H.-C.T."/>
            <person name="Winkler M.E."/>
        </authorList>
    </citation>
    <scope>NUCLEOTIDE SEQUENCE</scope>
</reference>
<evidence type="ECO:0000313" key="2">
    <source>
        <dbReference type="EMBL" id="SVA94374.1"/>
    </source>
</evidence>
<organism evidence="2">
    <name type="scientific">marine metagenome</name>
    <dbReference type="NCBI Taxonomy" id="408172"/>
    <lineage>
        <taxon>unclassified sequences</taxon>
        <taxon>metagenomes</taxon>
        <taxon>ecological metagenomes</taxon>
    </lineage>
</organism>
<dbReference type="SUPFAM" id="SSF51182">
    <property type="entry name" value="RmlC-like cupins"/>
    <property type="match status" value="1"/>
</dbReference>
<proteinExistence type="predicted"/>
<dbReference type="Pfam" id="PF07883">
    <property type="entry name" value="Cupin_2"/>
    <property type="match status" value="1"/>
</dbReference>
<name>A0A381ZZ39_9ZZZZ</name>
<dbReference type="InterPro" id="IPR011051">
    <property type="entry name" value="RmlC_Cupin_sf"/>
</dbReference>
<accession>A0A381ZZ39</accession>